<dbReference type="Gene3D" id="1.20.1270.60">
    <property type="entry name" value="Arfaptin homology (AH) domain/BAR domain"/>
    <property type="match status" value="1"/>
</dbReference>
<feature type="transmembrane region" description="Helical" evidence="2">
    <location>
        <begin position="168"/>
        <end position="192"/>
    </location>
</feature>
<name>A0A8T2M7P4_ASTMX</name>
<comment type="caution">
    <text evidence="3">The sequence shown here is derived from an EMBL/GenBank/DDBJ whole genome shotgun (WGS) entry which is preliminary data.</text>
</comment>
<organism evidence="3 4">
    <name type="scientific">Astyanax mexicanus</name>
    <name type="common">Blind cave fish</name>
    <name type="synonym">Astyanax fasciatus mexicanus</name>
    <dbReference type="NCBI Taxonomy" id="7994"/>
    <lineage>
        <taxon>Eukaryota</taxon>
        <taxon>Metazoa</taxon>
        <taxon>Chordata</taxon>
        <taxon>Craniata</taxon>
        <taxon>Vertebrata</taxon>
        <taxon>Euteleostomi</taxon>
        <taxon>Actinopterygii</taxon>
        <taxon>Neopterygii</taxon>
        <taxon>Teleostei</taxon>
        <taxon>Ostariophysi</taxon>
        <taxon>Characiformes</taxon>
        <taxon>Characoidei</taxon>
        <taxon>Acestrorhamphidae</taxon>
        <taxon>Acestrorhamphinae</taxon>
        <taxon>Astyanax</taxon>
    </lineage>
</organism>
<dbReference type="AlphaFoldDB" id="A0A8T2M7P4"/>
<gene>
    <name evidence="3" type="ORF">AMEX_G4670</name>
</gene>
<keyword evidence="2" id="KW-0812">Transmembrane</keyword>
<feature type="coiled-coil region" evidence="1">
    <location>
        <begin position="68"/>
        <end position="169"/>
    </location>
</feature>
<protein>
    <submittedName>
        <fullName evidence="3">Tropomyosin beta chain-like</fullName>
    </submittedName>
</protein>
<dbReference type="EMBL" id="JAICCE010000003">
    <property type="protein sequence ID" value="KAG9279167.1"/>
    <property type="molecule type" value="Genomic_DNA"/>
</dbReference>
<sequence length="361" mass="40550">MKYLYFVICDELIHIFLTLLFPSLSVFTKNSNKKVVNSLKDGLSSINRVYEALTDGDVDPVSGQCRNYDCTREQIVRAEQSLDQSEKAASKGLKGLDKDIETLTLDEGRLEQKLKETKDTLKDLKTKQESNEALLKQSEESLEEVTRHLNSAKDTVQALEERKRNAEIVWGVGAGLLAIPVVGWIAGSIMMVHGASEMDQALEALKVAEDEMGNSADQVEKYRSKVSKYNSKISQTEREISKKHDKIEQIHKKIPELNRERVAVAELQSNLRKAVHILSTLSGKANVVECQTRSFVLLEPIMKVMEDVMKSAGDIVGSQFLSDEGIIRLLDTMREKHNLAVSMIREKQSLEASSDAHELYI</sequence>
<evidence type="ECO:0000256" key="2">
    <source>
        <dbReference type="SAM" id="Phobius"/>
    </source>
</evidence>
<keyword evidence="1" id="KW-0175">Coiled coil</keyword>
<accession>A0A8T2M7P4</accession>
<keyword evidence="2" id="KW-0472">Membrane</keyword>
<evidence type="ECO:0000313" key="3">
    <source>
        <dbReference type="EMBL" id="KAG9279167.1"/>
    </source>
</evidence>
<feature type="coiled-coil region" evidence="1">
    <location>
        <begin position="198"/>
        <end position="253"/>
    </location>
</feature>
<keyword evidence="2" id="KW-1133">Transmembrane helix</keyword>
<reference evidence="3 4" key="1">
    <citation type="submission" date="2021-07" db="EMBL/GenBank/DDBJ databases">
        <authorList>
            <person name="Imarazene B."/>
            <person name="Zahm M."/>
            <person name="Klopp C."/>
            <person name="Cabau C."/>
            <person name="Beille S."/>
            <person name="Jouanno E."/>
            <person name="Castinel A."/>
            <person name="Lluch J."/>
            <person name="Gil L."/>
            <person name="Kuchtly C."/>
            <person name="Lopez Roques C."/>
            <person name="Donnadieu C."/>
            <person name="Parrinello H."/>
            <person name="Journot L."/>
            <person name="Du K."/>
            <person name="Schartl M."/>
            <person name="Retaux S."/>
            <person name="Guiguen Y."/>
        </authorList>
    </citation>
    <scope>NUCLEOTIDE SEQUENCE [LARGE SCALE GENOMIC DNA]</scope>
    <source>
        <strain evidence="3">Pach_M1</strain>
        <tissue evidence="3">Testis</tissue>
    </source>
</reference>
<evidence type="ECO:0000313" key="4">
    <source>
        <dbReference type="Proteomes" id="UP000752171"/>
    </source>
</evidence>
<dbReference type="InterPro" id="IPR027267">
    <property type="entry name" value="AH/BAR_dom_sf"/>
</dbReference>
<feature type="transmembrane region" description="Helical" evidence="2">
    <location>
        <begin position="12"/>
        <end position="28"/>
    </location>
</feature>
<evidence type="ECO:0000256" key="1">
    <source>
        <dbReference type="SAM" id="Coils"/>
    </source>
</evidence>
<proteinExistence type="predicted"/>
<dbReference type="Proteomes" id="UP000752171">
    <property type="component" value="Unassembled WGS sequence"/>
</dbReference>